<evidence type="ECO:0008006" key="3">
    <source>
        <dbReference type="Google" id="ProtNLM"/>
    </source>
</evidence>
<comment type="caution">
    <text evidence="1">The sequence shown here is derived from an EMBL/GenBank/DDBJ whole genome shotgun (WGS) entry which is preliminary data.</text>
</comment>
<name>A0ABQ7LNN7_BRACM</name>
<gene>
    <name evidence="1" type="primary">A08g501360.1_BraROA</name>
    <name evidence="1" type="ORF">IGI04_029730</name>
</gene>
<dbReference type="EMBL" id="JADBGQ010000007">
    <property type="protein sequence ID" value="KAG5388189.1"/>
    <property type="molecule type" value="Genomic_DNA"/>
</dbReference>
<proteinExistence type="predicted"/>
<accession>A0ABQ7LNN7</accession>
<organism evidence="1 2">
    <name type="scientific">Brassica rapa subsp. trilocularis</name>
    <dbReference type="NCBI Taxonomy" id="1813537"/>
    <lineage>
        <taxon>Eukaryota</taxon>
        <taxon>Viridiplantae</taxon>
        <taxon>Streptophyta</taxon>
        <taxon>Embryophyta</taxon>
        <taxon>Tracheophyta</taxon>
        <taxon>Spermatophyta</taxon>
        <taxon>Magnoliopsida</taxon>
        <taxon>eudicotyledons</taxon>
        <taxon>Gunneridae</taxon>
        <taxon>Pentapetalae</taxon>
        <taxon>rosids</taxon>
        <taxon>malvids</taxon>
        <taxon>Brassicales</taxon>
        <taxon>Brassicaceae</taxon>
        <taxon>Brassiceae</taxon>
        <taxon>Brassica</taxon>
    </lineage>
</organism>
<sequence>LISSPSLLFFSRFSLLHSNLSFSYFIYLFSPISLNASLPSLSTPLSSNHHRVSSSSHHHRVSFSSHHHRVSSSSHHHCFPPCLTTTTVDIGGGAKVHGGWRKQGSWRLEYASLVAAGGIKVHGCWKRDKDMEEAAGAFSLGLGFLGLVKCPKL</sequence>
<feature type="non-terminal residue" evidence="1">
    <location>
        <position position="1"/>
    </location>
</feature>
<reference evidence="1 2" key="1">
    <citation type="submission" date="2021-03" db="EMBL/GenBank/DDBJ databases">
        <authorList>
            <person name="King G.J."/>
            <person name="Bancroft I."/>
            <person name="Baten A."/>
            <person name="Bloomfield J."/>
            <person name="Borpatragohain P."/>
            <person name="He Z."/>
            <person name="Irish N."/>
            <person name="Irwin J."/>
            <person name="Liu K."/>
            <person name="Mauleon R.P."/>
            <person name="Moore J."/>
            <person name="Morris R."/>
            <person name="Ostergaard L."/>
            <person name="Wang B."/>
            <person name="Wells R."/>
        </authorList>
    </citation>
    <scope>NUCLEOTIDE SEQUENCE [LARGE SCALE GENOMIC DNA]</scope>
    <source>
        <strain evidence="1">R-o-18</strain>
        <tissue evidence="1">Leaf</tissue>
    </source>
</reference>
<protein>
    <recommendedName>
        <fullName evidence="3">AP2/ERF domain-containing protein</fullName>
    </recommendedName>
</protein>
<evidence type="ECO:0000313" key="1">
    <source>
        <dbReference type="EMBL" id="KAG5388189.1"/>
    </source>
</evidence>
<dbReference type="Proteomes" id="UP000823674">
    <property type="component" value="Chromosome A08"/>
</dbReference>
<evidence type="ECO:0000313" key="2">
    <source>
        <dbReference type="Proteomes" id="UP000823674"/>
    </source>
</evidence>
<keyword evidence="2" id="KW-1185">Reference proteome</keyword>